<dbReference type="InterPro" id="IPR040072">
    <property type="entry name" value="Methyltransferase_A"/>
</dbReference>
<feature type="region of interest" description="Disordered" evidence="7">
    <location>
        <begin position="40"/>
        <end position="78"/>
    </location>
</feature>
<dbReference type="Gene3D" id="3.20.20.70">
    <property type="entry name" value="Aldolase class I"/>
    <property type="match status" value="3"/>
</dbReference>
<evidence type="ECO:0000256" key="3">
    <source>
        <dbReference type="ARBA" id="ARBA00022691"/>
    </source>
</evidence>
<dbReference type="GO" id="GO:0051539">
    <property type="term" value="F:4 iron, 4 sulfur cluster binding"/>
    <property type="evidence" value="ECO:0007669"/>
    <property type="project" value="UniProtKB-KW"/>
</dbReference>
<evidence type="ECO:0000313" key="9">
    <source>
        <dbReference type="EMBL" id="KAL3773464.1"/>
    </source>
</evidence>
<keyword evidence="6" id="KW-0411">Iron-sulfur</keyword>
<feature type="region of interest" description="Disordered" evidence="7">
    <location>
        <begin position="591"/>
        <end position="644"/>
    </location>
</feature>
<comment type="caution">
    <text evidence="9">The sequence shown here is derived from an EMBL/GenBank/DDBJ whole genome shotgun (WGS) entry which is preliminary data.</text>
</comment>
<evidence type="ECO:0000256" key="5">
    <source>
        <dbReference type="ARBA" id="ARBA00023004"/>
    </source>
</evidence>
<accession>A0ABD3NBL7</accession>
<reference evidence="9 10" key="1">
    <citation type="submission" date="2024-10" db="EMBL/GenBank/DDBJ databases">
        <title>Updated reference genomes for cyclostephanoid diatoms.</title>
        <authorList>
            <person name="Roberts W.R."/>
            <person name="Alverson A.J."/>
        </authorList>
    </citation>
    <scope>NUCLEOTIDE SEQUENCE [LARGE SCALE GENOMIC DNA]</scope>
    <source>
        <strain evidence="9 10">AJA276-08</strain>
    </source>
</reference>
<dbReference type="AlphaFoldDB" id="A0ABD3NBL7"/>
<sequence>MKGSSLRPKLTPVVVVDDDDDHDRLDDGLGFHDIVSAVTPKRGNEMMTPSTKNEKEKMMKKKKKAVGDRYRDPPSPKSILDRDALLDALDSRGIRLKDGQLDNFYRELHRRGYPPLKEFVAGLRVGGRGGRGGNGAGDAAVHRDDDDDDDDDDDRVVVVVPSFGTKNAISSRPGRIRASKLPSSLLSFLSDDGNDFVTVSSRVSSCRTSRDGSTTKVVVRLSDGHDVESVLMRHDRSRVTMCVSSQVGCAMGCTFCATGTMGMRGNLTCGEILEQLVHGTRILSSTSREEEGGIGQDDDDDDDDDDGVHGGGGEDDDDNDDDDERRRVGRRRRVLADGGRRRRRRRNNNNRMDLVRNVVFMGMGEPLNNYDNVLGACRAMIDRRLWNLAHNRVTVSTVGVPSRMRALTRDLPEVNLALSLHAPDQARRERIVPAARGTPIESLIEALDGHMMALARRRKRLADNPQGSDRGAMVGGGGGGGDDDDDNDADEAEFDVEERKAASKKKRAMIEYVMPAHKLGKLCEGRHLVVNLIPYNKTDVKDKLSCPSEGHMREFQRIVSSYGSFCTIRRTMGADIAGACGQLVLEEEEKENGRDKLADIEDGPFRVDGSRKTRPIALPSKRRKDDARETHEDESKGDGPDPWVRRLEVATVVAARSGM</sequence>
<proteinExistence type="predicted"/>
<gene>
    <name evidence="9" type="ORF">ACHAW5_010831</name>
</gene>
<feature type="region of interest" description="Disordered" evidence="7">
    <location>
        <begin position="128"/>
        <end position="154"/>
    </location>
</feature>
<feature type="compositionally biased region" description="Basic and acidic residues" evidence="7">
    <location>
        <begin position="65"/>
        <end position="78"/>
    </location>
</feature>
<feature type="compositionally biased region" description="Acidic residues" evidence="7">
    <location>
        <begin position="481"/>
        <end position="496"/>
    </location>
</feature>
<keyword evidence="2" id="KW-0004">4Fe-4S</keyword>
<dbReference type="Proteomes" id="UP001530315">
    <property type="component" value="Unassembled WGS sequence"/>
</dbReference>
<evidence type="ECO:0000313" key="10">
    <source>
        <dbReference type="Proteomes" id="UP001530315"/>
    </source>
</evidence>
<feature type="compositionally biased region" description="Basic and acidic residues" evidence="7">
    <location>
        <begin position="591"/>
        <end position="611"/>
    </location>
</feature>
<feature type="compositionally biased region" description="Acidic residues" evidence="7">
    <location>
        <begin position="313"/>
        <end position="323"/>
    </location>
</feature>
<feature type="domain" description="Radical SAM core" evidence="8">
    <location>
        <begin position="235"/>
        <end position="575"/>
    </location>
</feature>
<dbReference type="InterPro" id="IPR007197">
    <property type="entry name" value="rSAM"/>
</dbReference>
<keyword evidence="5" id="KW-0408">Iron</keyword>
<feature type="compositionally biased region" description="Acidic residues" evidence="7">
    <location>
        <begin position="296"/>
        <end position="306"/>
    </location>
</feature>
<evidence type="ECO:0000256" key="4">
    <source>
        <dbReference type="ARBA" id="ARBA00022723"/>
    </source>
</evidence>
<feature type="compositionally biased region" description="Basic and acidic residues" evidence="7">
    <location>
        <begin position="623"/>
        <end position="644"/>
    </location>
</feature>
<dbReference type="PROSITE" id="PS51918">
    <property type="entry name" value="RADICAL_SAM"/>
    <property type="match status" value="1"/>
</dbReference>
<evidence type="ECO:0000256" key="2">
    <source>
        <dbReference type="ARBA" id="ARBA00022485"/>
    </source>
</evidence>
<dbReference type="GO" id="GO:0046872">
    <property type="term" value="F:metal ion binding"/>
    <property type="evidence" value="ECO:0007669"/>
    <property type="project" value="UniProtKB-KW"/>
</dbReference>
<evidence type="ECO:0000256" key="1">
    <source>
        <dbReference type="ARBA" id="ARBA00001966"/>
    </source>
</evidence>
<name>A0ABD3NBL7_9STRA</name>
<evidence type="ECO:0000259" key="8">
    <source>
        <dbReference type="PROSITE" id="PS51918"/>
    </source>
</evidence>
<feature type="region of interest" description="Disordered" evidence="7">
    <location>
        <begin position="460"/>
        <end position="500"/>
    </location>
</feature>
<keyword evidence="4" id="KW-0479">Metal-binding</keyword>
<dbReference type="InterPro" id="IPR013785">
    <property type="entry name" value="Aldolase_TIM"/>
</dbReference>
<keyword evidence="10" id="KW-1185">Reference proteome</keyword>
<evidence type="ECO:0000256" key="6">
    <source>
        <dbReference type="ARBA" id="ARBA00023014"/>
    </source>
</evidence>
<keyword evidence="3" id="KW-0949">S-adenosyl-L-methionine</keyword>
<dbReference type="PANTHER" id="PTHR30544">
    <property type="entry name" value="23S RRNA METHYLTRANSFERASE"/>
    <property type="match status" value="1"/>
</dbReference>
<feature type="compositionally biased region" description="Acidic residues" evidence="7">
    <location>
        <begin position="145"/>
        <end position="154"/>
    </location>
</feature>
<protein>
    <recommendedName>
        <fullName evidence="8">Radical SAM core domain-containing protein</fullName>
    </recommendedName>
</protein>
<dbReference type="EMBL" id="JALLAZ020001529">
    <property type="protein sequence ID" value="KAL3773464.1"/>
    <property type="molecule type" value="Genomic_DNA"/>
</dbReference>
<comment type="cofactor">
    <cofactor evidence="1">
        <name>[4Fe-4S] cluster</name>
        <dbReference type="ChEBI" id="CHEBI:49883"/>
    </cofactor>
</comment>
<feature type="region of interest" description="Disordered" evidence="7">
    <location>
        <begin position="283"/>
        <end position="348"/>
    </location>
</feature>
<evidence type="ECO:0000256" key="7">
    <source>
        <dbReference type="SAM" id="MobiDB-lite"/>
    </source>
</evidence>
<dbReference type="PANTHER" id="PTHR30544:SF8">
    <property type="entry name" value="RADICAL SAM SUPERFAMILY PROTEIN"/>
    <property type="match status" value="1"/>
</dbReference>
<organism evidence="9 10">
    <name type="scientific">Stephanodiscus triporus</name>
    <dbReference type="NCBI Taxonomy" id="2934178"/>
    <lineage>
        <taxon>Eukaryota</taxon>
        <taxon>Sar</taxon>
        <taxon>Stramenopiles</taxon>
        <taxon>Ochrophyta</taxon>
        <taxon>Bacillariophyta</taxon>
        <taxon>Coscinodiscophyceae</taxon>
        <taxon>Thalassiosirophycidae</taxon>
        <taxon>Stephanodiscales</taxon>
        <taxon>Stephanodiscaceae</taxon>
        <taxon>Stephanodiscus</taxon>
    </lineage>
</organism>